<keyword evidence="10" id="KW-1185">Reference proteome</keyword>
<evidence type="ECO:0000256" key="5">
    <source>
        <dbReference type="ARBA" id="ARBA00022840"/>
    </source>
</evidence>
<evidence type="ECO:0000256" key="3">
    <source>
        <dbReference type="ARBA" id="ARBA00022741"/>
    </source>
</evidence>
<comment type="catalytic activity">
    <reaction evidence="6">
        <text>dCMP + ATP = dCDP + ADP</text>
        <dbReference type="Rhea" id="RHEA:25094"/>
        <dbReference type="ChEBI" id="CHEBI:30616"/>
        <dbReference type="ChEBI" id="CHEBI:57566"/>
        <dbReference type="ChEBI" id="CHEBI:58593"/>
        <dbReference type="ChEBI" id="CHEBI:456216"/>
        <dbReference type="EC" id="2.7.4.25"/>
    </reaction>
</comment>
<dbReference type="Pfam" id="PF02224">
    <property type="entry name" value="Cytidylate_kin"/>
    <property type="match status" value="1"/>
</dbReference>
<evidence type="ECO:0000256" key="2">
    <source>
        <dbReference type="ARBA" id="ARBA00022679"/>
    </source>
</evidence>
<feature type="non-terminal residue" evidence="9">
    <location>
        <position position="1"/>
    </location>
</feature>
<keyword evidence="2" id="KW-0808">Transferase</keyword>
<evidence type="ECO:0000256" key="6">
    <source>
        <dbReference type="ARBA" id="ARBA00047615"/>
    </source>
</evidence>
<proteinExistence type="predicted"/>
<evidence type="ECO:0000259" key="8">
    <source>
        <dbReference type="Pfam" id="PF02224"/>
    </source>
</evidence>
<gene>
    <name evidence="9" type="ORF">GMARGA_LOCUS41962</name>
</gene>
<keyword evidence="3" id="KW-0547">Nucleotide-binding</keyword>
<keyword evidence="4" id="KW-0418">Kinase</keyword>
<dbReference type="Gene3D" id="3.40.50.300">
    <property type="entry name" value="P-loop containing nucleotide triphosphate hydrolases"/>
    <property type="match status" value="1"/>
</dbReference>
<keyword evidence="5" id="KW-0067">ATP-binding</keyword>
<organism evidence="9 10">
    <name type="scientific">Gigaspora margarita</name>
    <dbReference type="NCBI Taxonomy" id="4874"/>
    <lineage>
        <taxon>Eukaryota</taxon>
        <taxon>Fungi</taxon>
        <taxon>Fungi incertae sedis</taxon>
        <taxon>Mucoromycota</taxon>
        <taxon>Glomeromycotina</taxon>
        <taxon>Glomeromycetes</taxon>
        <taxon>Diversisporales</taxon>
        <taxon>Gigasporaceae</taxon>
        <taxon>Gigaspora</taxon>
    </lineage>
</organism>
<evidence type="ECO:0000256" key="1">
    <source>
        <dbReference type="ARBA" id="ARBA00012906"/>
    </source>
</evidence>
<evidence type="ECO:0000256" key="4">
    <source>
        <dbReference type="ARBA" id="ARBA00022777"/>
    </source>
</evidence>
<dbReference type="EC" id="2.7.4.25" evidence="1"/>
<evidence type="ECO:0000313" key="9">
    <source>
        <dbReference type="EMBL" id="CAG8853141.1"/>
    </source>
</evidence>
<feature type="non-terminal residue" evidence="9">
    <location>
        <position position="100"/>
    </location>
</feature>
<dbReference type="Proteomes" id="UP000789901">
    <property type="component" value="Unassembled WGS sequence"/>
</dbReference>
<dbReference type="EMBL" id="CAJVQB010120614">
    <property type="protein sequence ID" value="CAG8853141.1"/>
    <property type="molecule type" value="Genomic_DNA"/>
</dbReference>
<accession>A0ABN7XCZ4</accession>
<reference evidence="9 10" key="1">
    <citation type="submission" date="2021-06" db="EMBL/GenBank/DDBJ databases">
        <authorList>
            <person name="Kallberg Y."/>
            <person name="Tangrot J."/>
            <person name="Rosling A."/>
        </authorList>
    </citation>
    <scope>NUCLEOTIDE SEQUENCE [LARGE SCALE GENOMIC DNA]</scope>
    <source>
        <strain evidence="9 10">120-4 pot B 10/14</strain>
    </source>
</reference>
<feature type="domain" description="Cytidylate kinase" evidence="8">
    <location>
        <begin position="2"/>
        <end position="69"/>
    </location>
</feature>
<comment type="catalytic activity">
    <reaction evidence="7">
        <text>CMP + ATP = CDP + ADP</text>
        <dbReference type="Rhea" id="RHEA:11600"/>
        <dbReference type="ChEBI" id="CHEBI:30616"/>
        <dbReference type="ChEBI" id="CHEBI:58069"/>
        <dbReference type="ChEBI" id="CHEBI:60377"/>
        <dbReference type="ChEBI" id="CHEBI:456216"/>
        <dbReference type="EC" id="2.7.4.25"/>
    </reaction>
</comment>
<evidence type="ECO:0000256" key="7">
    <source>
        <dbReference type="ARBA" id="ARBA00048478"/>
    </source>
</evidence>
<evidence type="ECO:0000313" key="10">
    <source>
        <dbReference type="Proteomes" id="UP000789901"/>
    </source>
</evidence>
<dbReference type="InterPro" id="IPR027417">
    <property type="entry name" value="P-loop_NTPase"/>
</dbReference>
<name>A0ABN7XCZ4_GIGMA</name>
<protein>
    <recommendedName>
        <fullName evidence="1">(d)CMP kinase</fullName>
        <ecNumber evidence="1">2.7.4.25</ecNumber>
    </recommendedName>
</protein>
<comment type="caution">
    <text evidence="9">The sequence shown here is derived from an EMBL/GenBank/DDBJ whole genome shotgun (WGS) entry which is preliminary data.</text>
</comment>
<sequence>AAILAENDKIREAINSILRKITKEKGFVVVGRDVTFNILYKAKVKILLFADFNIRAMRHAQQLELDNITNNILLNIINCNSKSFALFKEAKKVSKLINTT</sequence>
<dbReference type="InterPro" id="IPR011994">
    <property type="entry name" value="Cytidylate_kinase_dom"/>
</dbReference>